<dbReference type="InterPro" id="IPR036282">
    <property type="entry name" value="Glutathione-S-Trfase_C_sf"/>
</dbReference>
<keyword evidence="4 7" id="KW-0479">Metal-binding</keyword>
<dbReference type="PANTHER" id="PTHR42813">
    <property type="entry name" value="ZINC-TYPE ALCOHOL DEHYDROGENASE-LIKE"/>
    <property type="match status" value="1"/>
</dbReference>
<dbReference type="EMBL" id="SKBQ01000003">
    <property type="protein sequence ID" value="TPX12659.1"/>
    <property type="molecule type" value="Genomic_DNA"/>
</dbReference>
<proteinExistence type="inferred from homology"/>
<keyword evidence="6" id="KW-0560">Oxidoreductase</keyword>
<dbReference type="PANTHER" id="PTHR42813:SF4">
    <property type="entry name" value="NADP-DEPENDENT ISOPROPANOL DEHYDROGENASE"/>
    <property type="match status" value="1"/>
</dbReference>
<comment type="caution">
    <text evidence="9">The sequence shown here is derived from an EMBL/GenBank/DDBJ whole genome shotgun (WGS) entry which is preliminary data.</text>
</comment>
<dbReference type="InterPro" id="IPR002328">
    <property type="entry name" value="ADH_Zn_CS"/>
</dbReference>
<dbReference type="SUPFAM" id="SSF52833">
    <property type="entry name" value="Thioredoxin-like"/>
    <property type="match status" value="1"/>
</dbReference>
<dbReference type="CDD" id="cd00570">
    <property type="entry name" value="GST_N_family"/>
    <property type="match status" value="1"/>
</dbReference>
<dbReference type="Proteomes" id="UP000319257">
    <property type="component" value="Unassembled WGS sequence"/>
</dbReference>
<keyword evidence="5 7" id="KW-0862">Zinc</keyword>
<organism evidence="9 10">
    <name type="scientific">Thyridium curvatum</name>
    <dbReference type="NCBI Taxonomy" id="1093900"/>
    <lineage>
        <taxon>Eukaryota</taxon>
        <taxon>Fungi</taxon>
        <taxon>Dikarya</taxon>
        <taxon>Ascomycota</taxon>
        <taxon>Pezizomycotina</taxon>
        <taxon>Sordariomycetes</taxon>
        <taxon>Sordariomycetidae</taxon>
        <taxon>Thyridiales</taxon>
        <taxon>Thyridiaceae</taxon>
        <taxon>Thyridium</taxon>
    </lineage>
</organism>
<dbReference type="RefSeq" id="XP_030994370.1">
    <property type="nucleotide sequence ID" value="XM_031143216.1"/>
</dbReference>
<evidence type="ECO:0000256" key="6">
    <source>
        <dbReference type="ARBA" id="ARBA00023002"/>
    </source>
</evidence>
<accession>A0A507B5N0</accession>
<dbReference type="GeneID" id="41968283"/>
<dbReference type="Gene3D" id="3.90.180.10">
    <property type="entry name" value="Medium-chain alcohol dehydrogenases, catalytic domain"/>
    <property type="match status" value="1"/>
</dbReference>
<protein>
    <recommendedName>
        <fullName evidence="8">GST N-terminal domain-containing protein</fullName>
    </recommendedName>
</protein>
<evidence type="ECO:0000256" key="4">
    <source>
        <dbReference type="ARBA" id="ARBA00022723"/>
    </source>
</evidence>
<evidence type="ECO:0000256" key="7">
    <source>
        <dbReference type="RuleBase" id="RU361277"/>
    </source>
</evidence>
<dbReference type="GO" id="GO:0008270">
    <property type="term" value="F:zinc ion binding"/>
    <property type="evidence" value="ECO:0007669"/>
    <property type="project" value="InterPro"/>
</dbReference>
<evidence type="ECO:0000313" key="10">
    <source>
        <dbReference type="Proteomes" id="UP000319257"/>
    </source>
</evidence>
<evidence type="ECO:0000256" key="3">
    <source>
        <dbReference type="ARBA" id="ARBA00008072"/>
    </source>
</evidence>
<comment type="similarity">
    <text evidence="3 7">Belongs to the zinc-containing alcohol dehydrogenase family.</text>
</comment>
<dbReference type="InterPro" id="IPR013154">
    <property type="entry name" value="ADH-like_N"/>
</dbReference>
<dbReference type="SUPFAM" id="SSF51735">
    <property type="entry name" value="NAD(P)-binding Rossmann-fold domains"/>
    <property type="match status" value="1"/>
</dbReference>
<dbReference type="InterPro" id="IPR004045">
    <property type="entry name" value="Glutathione_S-Trfase_N"/>
</dbReference>
<evidence type="ECO:0000256" key="2">
    <source>
        <dbReference type="ARBA" id="ARBA00007409"/>
    </source>
</evidence>
<dbReference type="InterPro" id="IPR011032">
    <property type="entry name" value="GroES-like_sf"/>
</dbReference>
<dbReference type="Gene3D" id="3.40.30.10">
    <property type="entry name" value="Glutaredoxin"/>
    <property type="match status" value="1"/>
</dbReference>
<name>A0A507B5N0_9PEZI</name>
<dbReference type="CDD" id="cd08286">
    <property type="entry name" value="FDH_like_ADH2"/>
    <property type="match status" value="1"/>
</dbReference>
<evidence type="ECO:0000313" key="9">
    <source>
        <dbReference type="EMBL" id="TPX12659.1"/>
    </source>
</evidence>
<reference evidence="9 10" key="1">
    <citation type="submission" date="2019-06" db="EMBL/GenBank/DDBJ databases">
        <title>Draft genome sequence of the filamentous fungus Phialemoniopsis curvata isolated from diesel fuel.</title>
        <authorList>
            <person name="Varaljay V.A."/>
            <person name="Lyon W.J."/>
            <person name="Crouch A.L."/>
            <person name="Drake C.E."/>
            <person name="Hollomon J.M."/>
            <person name="Nadeau L.J."/>
            <person name="Nunn H.S."/>
            <person name="Stevenson B.S."/>
            <person name="Bojanowski C.L."/>
            <person name="Crookes-Goodson W.J."/>
        </authorList>
    </citation>
    <scope>NUCLEOTIDE SEQUENCE [LARGE SCALE GENOMIC DNA]</scope>
    <source>
        <strain evidence="9 10">D216</strain>
    </source>
</reference>
<gene>
    <name evidence="9" type="ORF">E0L32_000836</name>
</gene>
<dbReference type="CDD" id="cd00299">
    <property type="entry name" value="GST_C_family"/>
    <property type="match status" value="1"/>
</dbReference>
<evidence type="ECO:0000256" key="1">
    <source>
        <dbReference type="ARBA" id="ARBA00001947"/>
    </source>
</evidence>
<evidence type="ECO:0000256" key="5">
    <source>
        <dbReference type="ARBA" id="ARBA00022833"/>
    </source>
</evidence>
<dbReference type="AlphaFoldDB" id="A0A507B5N0"/>
<keyword evidence="10" id="KW-1185">Reference proteome</keyword>
<dbReference type="InterPro" id="IPR036291">
    <property type="entry name" value="NAD(P)-bd_dom_sf"/>
</dbReference>
<evidence type="ECO:0000259" key="8">
    <source>
        <dbReference type="PROSITE" id="PS50404"/>
    </source>
</evidence>
<dbReference type="InterPro" id="IPR013149">
    <property type="entry name" value="ADH-like_C"/>
</dbReference>
<comment type="similarity">
    <text evidence="2">Belongs to the GST superfamily.</text>
</comment>
<dbReference type="InterPro" id="IPR020843">
    <property type="entry name" value="ER"/>
</dbReference>
<feature type="domain" description="GST N-terminal" evidence="8">
    <location>
        <begin position="384"/>
        <end position="464"/>
    </location>
</feature>
<dbReference type="PROSITE" id="PS50404">
    <property type="entry name" value="GST_NTER"/>
    <property type="match status" value="1"/>
</dbReference>
<dbReference type="SMART" id="SM00829">
    <property type="entry name" value="PKS_ER"/>
    <property type="match status" value="1"/>
</dbReference>
<dbReference type="SUPFAM" id="SSF50129">
    <property type="entry name" value="GroES-like"/>
    <property type="match status" value="1"/>
</dbReference>
<dbReference type="STRING" id="1093900.A0A507B5N0"/>
<dbReference type="SFLD" id="SFLDG00358">
    <property type="entry name" value="Main_(cytGST)"/>
    <property type="match status" value="1"/>
</dbReference>
<dbReference type="GO" id="GO:0016491">
    <property type="term" value="F:oxidoreductase activity"/>
    <property type="evidence" value="ECO:0007669"/>
    <property type="project" value="UniProtKB-KW"/>
</dbReference>
<dbReference type="SFLD" id="SFLDS00019">
    <property type="entry name" value="Glutathione_Transferase_(cytos"/>
    <property type="match status" value="1"/>
</dbReference>
<dbReference type="Pfam" id="PF08240">
    <property type="entry name" value="ADH_N"/>
    <property type="match status" value="1"/>
</dbReference>
<dbReference type="Pfam" id="PF13409">
    <property type="entry name" value="GST_N_2"/>
    <property type="match status" value="1"/>
</dbReference>
<dbReference type="InterPro" id="IPR036249">
    <property type="entry name" value="Thioredoxin-like_sf"/>
</dbReference>
<dbReference type="Pfam" id="PF00107">
    <property type="entry name" value="ADH_zinc_N"/>
    <property type="match status" value="1"/>
</dbReference>
<dbReference type="OrthoDB" id="442947at2759"/>
<dbReference type="PROSITE" id="PS00059">
    <property type="entry name" value="ADH_ZINC"/>
    <property type="match status" value="1"/>
</dbReference>
<dbReference type="Gene3D" id="1.20.1050.10">
    <property type="match status" value="1"/>
</dbReference>
<dbReference type="InterPro" id="IPR040079">
    <property type="entry name" value="Glutathione_S-Trfase"/>
</dbReference>
<sequence>MKALVYKGDNTVALQEAPTPTVSSPTDAIIKITKTTICGTDLHIRKGDVATCTPGRILGHEGVGVVHAAGASVSRFKEGDRVLISCISSCASCEYCRRGMYSHCTSGGWILGNTIDGTQAEYVRVPHADSSLYPIPQGADEASLVMLSDIFPTGLECGVINGKVQPGGTVAVVGSGPIGLAAIITAQMYSPSQIIAIDTDPKRLEVALKLGASAVVNSAKQDAVAEVKGLTEGKGCDSVIEAVGIPATFELCQELLAPGGVLANVGVHGTKVDLHLQNLWDKNIAITTRLVDTVTTPMLLKLVQSGKVKPSQLITHRFKLSEMEKAYETFGEAAKHGALKVVIDQKAYVRTESDVNDPSSALEVAHALGSASYASYQMASTVAPTIKLYSSIICPVGSHRVKIVLDQLGLPYTNEDIDLGKPRSSDYLRVNPRGQTPTLEYNGSILCESAPIVWFLADSHPGPLAAPSNASGAALLRHRIAFLESTWSLYVWEPLSKGWMQVSDEAGVPFVESAMEGIVKEVQPLLADARPYFAGSETLTLAEVLIAPTLIQMQSFTPRKYLDELQRTAPKFYSWSQLLLRNEALTKYFDEEQYMAMARALQDKIRGGAKTGNRGIDRLTE</sequence>
<dbReference type="SUPFAM" id="SSF47616">
    <property type="entry name" value="GST C-terminal domain-like"/>
    <property type="match status" value="1"/>
</dbReference>
<comment type="cofactor">
    <cofactor evidence="1 7">
        <name>Zn(2+)</name>
        <dbReference type="ChEBI" id="CHEBI:29105"/>
    </cofactor>
</comment>
<dbReference type="InParanoid" id="A0A507B5N0"/>
<dbReference type="Gene3D" id="3.40.50.720">
    <property type="entry name" value="NAD(P)-binding Rossmann-like Domain"/>
    <property type="match status" value="1"/>
</dbReference>